<feature type="region of interest" description="Disordered" evidence="1">
    <location>
        <begin position="347"/>
        <end position="382"/>
    </location>
</feature>
<dbReference type="GO" id="GO:0003824">
    <property type="term" value="F:catalytic activity"/>
    <property type="evidence" value="ECO:0007669"/>
    <property type="project" value="InterPro"/>
</dbReference>
<dbReference type="SUPFAM" id="SSF56219">
    <property type="entry name" value="DNase I-like"/>
    <property type="match status" value="1"/>
</dbReference>
<keyword evidence="2" id="KW-0812">Transmembrane</keyword>
<feature type="domain" description="Endonuclease/exonuclease/phosphatase" evidence="3">
    <location>
        <begin position="110"/>
        <end position="335"/>
    </location>
</feature>
<feature type="region of interest" description="Disordered" evidence="1">
    <location>
        <begin position="211"/>
        <end position="240"/>
    </location>
</feature>
<dbReference type="InterPro" id="IPR005135">
    <property type="entry name" value="Endo/exonuclease/phosphatase"/>
</dbReference>
<name>A0A518KEE0_9BACT</name>
<feature type="compositionally biased region" description="Basic and acidic residues" evidence="1">
    <location>
        <begin position="219"/>
        <end position="229"/>
    </location>
</feature>
<keyword evidence="5" id="KW-1185">Reference proteome</keyword>
<sequence>MIDKLLLWSAPATLGLLVLVTLLPLVPAGAWWVRVWDFPRLQIVFLLLLPLGLTVGHALRNPFHSQHAAMLVVIAAVAAWQLTHVAPFTPLWRHEVPDATDDAATTFKLLTANIDYKNRRYDDVLAMFLEEDPDLLLVVEVDKKWATALTPLDERYPHRAGVVRDKGLGIVLWSRLPLNDPEVRHLVSDERASIFATVELSDGAPLRFVGIHPTPPGLRESHAERKHAEEDGDDDDDRHDSRVRDAELVLVAREARRDHEPRWIVTGDFNDVAWSHTTRLFQDLSALKDPRRGRALMNTYPIKWPPCRFPIDHVFVSDGLHLASMNRVMTPGSDHFAIQATFALAERDHTAPDASAEDHEEAEELVDEGKEDAAERESVAPE</sequence>
<evidence type="ECO:0000256" key="1">
    <source>
        <dbReference type="SAM" id="MobiDB-lite"/>
    </source>
</evidence>
<dbReference type="KEGG" id="bmei:Spa11_43850"/>
<keyword evidence="2" id="KW-0472">Membrane</keyword>
<proteinExistence type="predicted"/>
<protein>
    <recommendedName>
        <fullName evidence="3">Endonuclease/exonuclease/phosphatase domain-containing protein</fullName>
    </recommendedName>
</protein>
<accession>A0A518KEE0</accession>
<keyword evidence="2" id="KW-1133">Transmembrane helix</keyword>
<evidence type="ECO:0000313" key="5">
    <source>
        <dbReference type="Proteomes" id="UP000316426"/>
    </source>
</evidence>
<reference evidence="4 5" key="1">
    <citation type="submission" date="2019-02" db="EMBL/GenBank/DDBJ databases">
        <title>Deep-cultivation of Planctomycetes and their phenomic and genomic characterization uncovers novel biology.</title>
        <authorList>
            <person name="Wiegand S."/>
            <person name="Jogler M."/>
            <person name="Boedeker C."/>
            <person name="Pinto D."/>
            <person name="Vollmers J."/>
            <person name="Rivas-Marin E."/>
            <person name="Kohn T."/>
            <person name="Peeters S.H."/>
            <person name="Heuer A."/>
            <person name="Rast P."/>
            <person name="Oberbeckmann S."/>
            <person name="Bunk B."/>
            <person name="Jeske O."/>
            <person name="Meyerdierks A."/>
            <person name="Storesund J.E."/>
            <person name="Kallscheuer N."/>
            <person name="Luecker S."/>
            <person name="Lage O.M."/>
            <person name="Pohl T."/>
            <person name="Merkel B.J."/>
            <person name="Hornburger P."/>
            <person name="Mueller R.-W."/>
            <person name="Bruemmer F."/>
            <person name="Labrenz M."/>
            <person name="Spormann A.M."/>
            <person name="Op den Camp H."/>
            <person name="Overmann J."/>
            <person name="Amann R."/>
            <person name="Jetten M.S.M."/>
            <person name="Mascher T."/>
            <person name="Medema M.H."/>
            <person name="Devos D.P."/>
            <person name="Kaster A.-K."/>
            <person name="Ovreas L."/>
            <person name="Rohde M."/>
            <person name="Galperin M.Y."/>
            <person name="Jogler C."/>
        </authorList>
    </citation>
    <scope>NUCLEOTIDE SEQUENCE [LARGE SCALE GENOMIC DNA]</scope>
    <source>
        <strain evidence="4 5">Spa11</strain>
    </source>
</reference>
<dbReference type="RefSeq" id="WP_145116622.1">
    <property type="nucleotide sequence ID" value="NZ_CP036349.1"/>
</dbReference>
<dbReference type="EMBL" id="CP036349">
    <property type="protein sequence ID" value="QDV76160.1"/>
    <property type="molecule type" value="Genomic_DNA"/>
</dbReference>
<dbReference type="AlphaFoldDB" id="A0A518KEE0"/>
<gene>
    <name evidence="4" type="ORF">Spa11_43850</name>
</gene>
<evidence type="ECO:0000256" key="2">
    <source>
        <dbReference type="SAM" id="Phobius"/>
    </source>
</evidence>
<feature type="transmembrane region" description="Helical" evidence="2">
    <location>
        <begin position="71"/>
        <end position="92"/>
    </location>
</feature>
<feature type="compositionally biased region" description="Basic and acidic residues" evidence="1">
    <location>
        <begin position="367"/>
        <end position="382"/>
    </location>
</feature>
<organism evidence="4 5">
    <name type="scientific">Botrimarina mediterranea</name>
    <dbReference type="NCBI Taxonomy" id="2528022"/>
    <lineage>
        <taxon>Bacteria</taxon>
        <taxon>Pseudomonadati</taxon>
        <taxon>Planctomycetota</taxon>
        <taxon>Planctomycetia</taxon>
        <taxon>Pirellulales</taxon>
        <taxon>Lacipirellulaceae</taxon>
        <taxon>Botrimarina</taxon>
    </lineage>
</organism>
<dbReference type="Pfam" id="PF03372">
    <property type="entry name" value="Exo_endo_phos"/>
    <property type="match status" value="1"/>
</dbReference>
<dbReference type="Proteomes" id="UP000316426">
    <property type="component" value="Chromosome"/>
</dbReference>
<feature type="transmembrane region" description="Helical" evidence="2">
    <location>
        <begin position="38"/>
        <end position="59"/>
    </location>
</feature>
<dbReference type="Gene3D" id="3.60.10.10">
    <property type="entry name" value="Endonuclease/exonuclease/phosphatase"/>
    <property type="match status" value="1"/>
</dbReference>
<evidence type="ECO:0000313" key="4">
    <source>
        <dbReference type="EMBL" id="QDV76160.1"/>
    </source>
</evidence>
<evidence type="ECO:0000259" key="3">
    <source>
        <dbReference type="Pfam" id="PF03372"/>
    </source>
</evidence>
<dbReference type="InterPro" id="IPR036691">
    <property type="entry name" value="Endo/exonu/phosph_ase_sf"/>
</dbReference>